<sequence length="257" mass="30628">MECSEDSREGNYVFFDNIESYIKYAEEAENTKIEGKVDKECGQFSKDWRSMFKTEEIAKNTCGHFMNLYKKFPSLKDNNDPNYEKDYSFLNYWINMKIYINKNNENTCVQSFYRNIDAYVDQILTDYTSIVELYDIIKDDFNKINILYILYKNYYKLKSGLSTILETNKTSLLPYSNECYDTYKIAETMLNDQDTTFNEKLTKFTSDYIKLYPKFEEKEKEFNIYFKRLSDKQINIITTSVFGSLVGLIPFMGILYK</sequence>
<keyword evidence="1" id="KW-0812">Transmembrane</keyword>
<evidence type="ECO:0000313" key="2">
    <source>
        <dbReference type="EMBL" id="VVA00252.1"/>
    </source>
</evidence>
<accession>A0A565A6S5</accession>
<protein>
    <submittedName>
        <fullName evidence="2">VIR protein</fullName>
    </submittedName>
</protein>
<name>A0A565A6S5_PLAVI</name>
<dbReference type="AlphaFoldDB" id="A0A565A6S5"/>
<dbReference type="Proteomes" id="UP000220605">
    <property type="component" value="Unassembled WGS sequence"/>
</dbReference>
<keyword evidence="1" id="KW-1133">Transmembrane helix</keyword>
<dbReference type="OrthoDB" id="10489123at2759"/>
<reference evidence="2" key="1">
    <citation type="submission" date="2016-07" db="EMBL/GenBank/DDBJ databases">
        <authorList>
            <consortium name="Pathogen Informatics"/>
        </authorList>
    </citation>
    <scope>NUCLEOTIDE SEQUENCE</scope>
</reference>
<proteinExistence type="predicted"/>
<dbReference type="VEuPathDB" id="PlasmoDB:PVPAM_060008200"/>
<keyword evidence="1" id="KW-0472">Membrane</keyword>
<evidence type="ECO:0000256" key="1">
    <source>
        <dbReference type="SAM" id="Phobius"/>
    </source>
</evidence>
<feature type="non-terminal residue" evidence="2">
    <location>
        <position position="257"/>
    </location>
</feature>
<dbReference type="VEuPathDB" id="PlasmoDB:PVP01_0009650"/>
<feature type="transmembrane region" description="Helical" evidence="1">
    <location>
        <begin position="234"/>
        <end position="256"/>
    </location>
</feature>
<organism evidence="2">
    <name type="scientific">Plasmodium vivax</name>
    <name type="common">malaria parasite P. vivax</name>
    <dbReference type="NCBI Taxonomy" id="5855"/>
    <lineage>
        <taxon>Eukaryota</taxon>
        <taxon>Sar</taxon>
        <taxon>Alveolata</taxon>
        <taxon>Apicomplexa</taxon>
        <taxon>Aconoidasida</taxon>
        <taxon>Haemosporida</taxon>
        <taxon>Plasmodiidae</taxon>
        <taxon>Plasmodium</taxon>
        <taxon>Plasmodium (Plasmodium)</taxon>
    </lineage>
</organism>
<dbReference type="VEuPathDB" id="PlasmoDB:PVW1_020006300"/>
<gene>
    <name evidence="2" type="ORF">PVP01_0009650</name>
</gene>
<dbReference type="EMBL" id="FLZR02000058">
    <property type="protein sequence ID" value="VVA00252.1"/>
    <property type="molecule type" value="Genomic_DNA"/>
</dbReference>